<dbReference type="CDD" id="cd04496">
    <property type="entry name" value="SSB_OBF"/>
    <property type="match status" value="1"/>
</dbReference>
<dbReference type="PROSITE" id="PS50935">
    <property type="entry name" value="SSB"/>
    <property type="match status" value="1"/>
</dbReference>
<dbReference type="Proteomes" id="UP001057291">
    <property type="component" value="Unassembled WGS sequence"/>
</dbReference>
<dbReference type="GO" id="GO:0006260">
    <property type="term" value="P:DNA replication"/>
    <property type="evidence" value="ECO:0007669"/>
    <property type="project" value="UniProtKB-UniRule"/>
</dbReference>
<dbReference type="InterPro" id="IPR012340">
    <property type="entry name" value="NA-bd_OB-fold"/>
</dbReference>
<keyword evidence="2" id="KW-0234">DNA repair</keyword>
<dbReference type="InterPro" id="IPR000424">
    <property type="entry name" value="Primosome_PriB/ssb"/>
</dbReference>
<evidence type="ECO:0000313" key="5">
    <source>
        <dbReference type="EMBL" id="GIM45870.1"/>
    </source>
</evidence>
<dbReference type="RefSeq" id="WP_282199033.1">
    <property type="nucleotide sequence ID" value="NZ_BOQE01000001.1"/>
</dbReference>
<dbReference type="Gene3D" id="2.40.50.140">
    <property type="entry name" value="Nucleic acid-binding proteins"/>
    <property type="match status" value="1"/>
</dbReference>
<proteinExistence type="inferred from homology"/>
<organism evidence="5 6">
    <name type="scientific">Collibacillus ludicampi</name>
    <dbReference type="NCBI Taxonomy" id="2771369"/>
    <lineage>
        <taxon>Bacteria</taxon>
        <taxon>Bacillati</taxon>
        <taxon>Bacillota</taxon>
        <taxon>Bacilli</taxon>
        <taxon>Bacillales</taxon>
        <taxon>Alicyclobacillaceae</taxon>
        <taxon>Collibacillus</taxon>
    </lineage>
</organism>
<gene>
    <name evidence="5" type="primary">ssb1_1</name>
    <name evidence="5" type="ORF">DNHGIG_14190</name>
</gene>
<dbReference type="GO" id="GO:0006310">
    <property type="term" value="P:DNA recombination"/>
    <property type="evidence" value="ECO:0007669"/>
    <property type="project" value="UniProtKB-UniRule"/>
</dbReference>
<feature type="compositionally biased region" description="Gly residues" evidence="4">
    <location>
        <begin position="121"/>
        <end position="130"/>
    </location>
</feature>
<dbReference type="SUPFAM" id="SSF50249">
    <property type="entry name" value="Nucleic acid-binding proteins"/>
    <property type="match status" value="1"/>
</dbReference>
<feature type="short sequence motif" description="Important for interaction with partner proteins" evidence="2">
    <location>
        <begin position="158"/>
        <end position="163"/>
    </location>
</feature>
<dbReference type="InterPro" id="IPR011344">
    <property type="entry name" value="ssDNA-bd"/>
</dbReference>
<dbReference type="NCBIfam" id="TIGR00621">
    <property type="entry name" value="ssb"/>
    <property type="match status" value="1"/>
</dbReference>
<evidence type="ECO:0000256" key="1">
    <source>
        <dbReference type="ARBA" id="ARBA00023125"/>
    </source>
</evidence>
<comment type="caution">
    <text evidence="2">Lacks conserved residue(s) required for the propagation of feature annotation.</text>
</comment>
<name>A0AAV4LDP1_9BACL</name>
<feature type="region of interest" description="Disordered" evidence="4">
    <location>
        <begin position="121"/>
        <end position="163"/>
    </location>
</feature>
<evidence type="ECO:0000256" key="4">
    <source>
        <dbReference type="SAM" id="MobiDB-lite"/>
    </source>
</evidence>
<keyword evidence="6" id="KW-1185">Reference proteome</keyword>
<dbReference type="EMBL" id="BOQE01000001">
    <property type="protein sequence ID" value="GIM45870.1"/>
    <property type="molecule type" value="Genomic_DNA"/>
</dbReference>
<reference evidence="5" key="1">
    <citation type="journal article" date="2023" name="Int. J. Syst. Evol. Microbiol.">
        <title>Collibacillus ludicampi gen. nov., sp. nov., a new soil bacterium of the family Alicyclobacillaceae.</title>
        <authorList>
            <person name="Jojima T."/>
            <person name="Ioku Y."/>
            <person name="Fukuta Y."/>
            <person name="Shirasaka N."/>
            <person name="Matsumura Y."/>
            <person name="Mori M."/>
        </authorList>
    </citation>
    <scope>NUCLEOTIDE SEQUENCE</scope>
    <source>
        <strain evidence="5">TP075</strain>
    </source>
</reference>
<comment type="function">
    <text evidence="2">Plays an important role in DNA replication, recombination and repair. Binds to ssDNA and to an array of partner proteins to recruit them to their sites of action during DNA metabolism.</text>
</comment>
<dbReference type="HAMAP" id="MF_00984">
    <property type="entry name" value="SSB"/>
    <property type="match status" value="1"/>
</dbReference>
<comment type="subunit">
    <text evidence="2">Homotetramer.</text>
</comment>
<evidence type="ECO:0000313" key="6">
    <source>
        <dbReference type="Proteomes" id="UP001057291"/>
    </source>
</evidence>
<dbReference type="PANTHER" id="PTHR10302">
    <property type="entry name" value="SINGLE-STRANDED DNA-BINDING PROTEIN"/>
    <property type="match status" value="1"/>
</dbReference>
<keyword evidence="1 2" id="KW-0238">DNA-binding</keyword>
<dbReference type="GO" id="GO:0006281">
    <property type="term" value="P:DNA repair"/>
    <property type="evidence" value="ECO:0007669"/>
    <property type="project" value="UniProtKB-UniRule"/>
</dbReference>
<protein>
    <recommendedName>
        <fullName evidence="2 3">Single-stranded DNA-binding protein</fullName>
        <shortName evidence="2">SSB</shortName>
    </recommendedName>
</protein>
<evidence type="ECO:0000256" key="2">
    <source>
        <dbReference type="HAMAP-Rule" id="MF_00984"/>
    </source>
</evidence>
<sequence length="163" mass="18002">MLNRIILIGRLTADPELRYTPSGTAVASFTLAVDRPRANQMGERETDFINIVAWQKLAELAAQYLRKGRLAAVEGRLQIRSYENREGQRVRVAEVVADNIRFLDRAESSMSGGGMGFGMDEPGMGGGTGYGTSRPPVREQPHYNDPFVDDGKPIDISDDDLPF</sequence>
<comment type="caution">
    <text evidence="5">The sequence shown here is derived from an EMBL/GenBank/DDBJ whole genome shotgun (WGS) entry which is preliminary data.</text>
</comment>
<keyword evidence="2" id="KW-0235">DNA replication</keyword>
<evidence type="ECO:0000256" key="3">
    <source>
        <dbReference type="RuleBase" id="RU000524"/>
    </source>
</evidence>
<dbReference type="GO" id="GO:0009295">
    <property type="term" value="C:nucleoid"/>
    <property type="evidence" value="ECO:0007669"/>
    <property type="project" value="TreeGrafter"/>
</dbReference>
<accession>A0AAV4LDP1</accession>
<keyword evidence="2" id="KW-0233">DNA recombination</keyword>
<dbReference type="AlphaFoldDB" id="A0AAV4LDP1"/>
<dbReference type="PANTHER" id="PTHR10302:SF27">
    <property type="entry name" value="SINGLE-STRANDED DNA-BINDING PROTEIN"/>
    <property type="match status" value="1"/>
</dbReference>
<keyword evidence="2" id="KW-0227">DNA damage</keyword>
<dbReference type="GO" id="GO:0003697">
    <property type="term" value="F:single-stranded DNA binding"/>
    <property type="evidence" value="ECO:0007669"/>
    <property type="project" value="UniProtKB-UniRule"/>
</dbReference>
<dbReference type="Pfam" id="PF00436">
    <property type="entry name" value="SSB"/>
    <property type="match status" value="1"/>
</dbReference>